<dbReference type="EMBL" id="LUUB01000031">
    <property type="protein sequence ID" value="OAF14076.1"/>
    <property type="molecule type" value="Genomic_DNA"/>
</dbReference>
<dbReference type="AlphaFoldDB" id="A0A176Z3F6"/>
<proteinExistence type="predicted"/>
<feature type="domain" description="Transposase DDE" evidence="2">
    <location>
        <begin position="13"/>
        <end position="95"/>
    </location>
</feature>
<dbReference type="Proteomes" id="UP000076959">
    <property type="component" value="Unassembled WGS sequence"/>
</dbReference>
<evidence type="ECO:0000313" key="4">
    <source>
        <dbReference type="EMBL" id="OAF08759.1"/>
    </source>
</evidence>
<protein>
    <submittedName>
        <fullName evidence="5">Transposase</fullName>
    </submittedName>
</protein>
<gene>
    <name evidence="4" type="ORF">AYJ54_14025</name>
    <name evidence="3" type="ORF">AYJ54_32450</name>
    <name evidence="5" type="ORF">AYJ54_43070</name>
</gene>
<reference evidence="5 6" key="1">
    <citation type="submission" date="2016-03" db="EMBL/GenBank/DDBJ databases">
        <title>Draft Genome Sequence of the Strain BR 10245 (Bradyrhizobium sp.) isolated from nodules of Centrolobium paraense.</title>
        <authorList>
            <person name="Simoes-Araujo J.L.Sr."/>
            <person name="Barauna A.C."/>
            <person name="Silva K."/>
            <person name="Zilli J.E."/>
        </authorList>
    </citation>
    <scope>NUCLEOTIDE SEQUENCE [LARGE SCALE GENOMIC DNA]</scope>
    <source>
        <strain evidence="5 6">BR 10245</strain>
    </source>
</reference>
<accession>A0A176Z3F6</accession>
<keyword evidence="6" id="KW-1185">Reference proteome</keyword>
<keyword evidence="1" id="KW-0472">Membrane</keyword>
<name>A0A176Z3F6_9BRAD</name>
<evidence type="ECO:0000313" key="6">
    <source>
        <dbReference type="Proteomes" id="UP000076959"/>
    </source>
</evidence>
<evidence type="ECO:0000313" key="3">
    <source>
        <dbReference type="EMBL" id="OAE99844.1"/>
    </source>
</evidence>
<dbReference type="EMBL" id="LUUB01000117">
    <property type="protein sequence ID" value="OAE99844.1"/>
    <property type="molecule type" value="Genomic_DNA"/>
</dbReference>
<evidence type="ECO:0000259" key="2">
    <source>
        <dbReference type="Pfam" id="PF13586"/>
    </source>
</evidence>
<sequence>MELHDVNPRKLLGDKGYDSDAIRADLVERGIEAVIPPRSNRTIQIKYDREAYKHRNLVERCVNRIKQYRRVATRYEKTARAYLSMLSIAAALLWVRTVNTT</sequence>
<dbReference type="Pfam" id="PF13586">
    <property type="entry name" value="DDE_Tnp_1_2"/>
    <property type="match status" value="1"/>
</dbReference>
<dbReference type="PANTHER" id="PTHR30007:SF1">
    <property type="entry name" value="BLR1914 PROTEIN"/>
    <property type="match status" value="1"/>
</dbReference>
<dbReference type="PANTHER" id="PTHR30007">
    <property type="entry name" value="PHP DOMAIN PROTEIN"/>
    <property type="match status" value="1"/>
</dbReference>
<comment type="caution">
    <text evidence="5">The sequence shown here is derived from an EMBL/GenBank/DDBJ whole genome shotgun (WGS) entry which is preliminary data.</text>
</comment>
<evidence type="ECO:0000256" key="1">
    <source>
        <dbReference type="SAM" id="Phobius"/>
    </source>
</evidence>
<evidence type="ECO:0000313" key="5">
    <source>
        <dbReference type="EMBL" id="OAF14076.1"/>
    </source>
</evidence>
<feature type="transmembrane region" description="Helical" evidence="1">
    <location>
        <begin position="79"/>
        <end position="95"/>
    </location>
</feature>
<keyword evidence="1" id="KW-0812">Transmembrane</keyword>
<dbReference type="InterPro" id="IPR025668">
    <property type="entry name" value="Tnp_DDE_dom"/>
</dbReference>
<organism evidence="5 6">
    <name type="scientific">Bradyrhizobium centrolobii</name>
    <dbReference type="NCBI Taxonomy" id="1505087"/>
    <lineage>
        <taxon>Bacteria</taxon>
        <taxon>Pseudomonadati</taxon>
        <taxon>Pseudomonadota</taxon>
        <taxon>Alphaproteobacteria</taxon>
        <taxon>Hyphomicrobiales</taxon>
        <taxon>Nitrobacteraceae</taxon>
        <taxon>Bradyrhizobium</taxon>
    </lineage>
</organism>
<keyword evidence="1" id="KW-1133">Transmembrane helix</keyword>
<dbReference type="EMBL" id="LUUB01000059">
    <property type="protein sequence ID" value="OAF08759.1"/>
    <property type="molecule type" value="Genomic_DNA"/>
</dbReference>